<gene>
    <name evidence="2" type="ORF">FYJ24_11240</name>
</gene>
<keyword evidence="3" id="KW-1185">Reference proteome</keyword>
<protein>
    <submittedName>
        <fullName evidence="2">Uncharacterized protein</fullName>
    </submittedName>
</protein>
<dbReference type="EMBL" id="VULO01000015">
    <property type="protein sequence ID" value="MSS85315.1"/>
    <property type="molecule type" value="Genomic_DNA"/>
</dbReference>
<keyword evidence="1" id="KW-1133">Transmembrane helix</keyword>
<organism evidence="2 3">
    <name type="scientific">Scrofimicrobium canadense</name>
    <dbReference type="NCBI Taxonomy" id="2652290"/>
    <lineage>
        <taxon>Bacteria</taxon>
        <taxon>Bacillati</taxon>
        <taxon>Actinomycetota</taxon>
        <taxon>Actinomycetes</taxon>
        <taxon>Actinomycetales</taxon>
        <taxon>Actinomycetaceae</taxon>
        <taxon>Scrofimicrobium</taxon>
    </lineage>
</organism>
<comment type="caution">
    <text evidence="2">The sequence shown here is derived from an EMBL/GenBank/DDBJ whole genome shotgun (WGS) entry which is preliminary data.</text>
</comment>
<proteinExistence type="predicted"/>
<reference evidence="2 3" key="1">
    <citation type="submission" date="2019-08" db="EMBL/GenBank/DDBJ databases">
        <title>In-depth cultivation of the pig gut microbiome towards novel bacterial diversity and tailored functional studies.</title>
        <authorList>
            <person name="Wylensek D."/>
            <person name="Hitch T.C.A."/>
            <person name="Clavel T."/>
        </authorList>
    </citation>
    <scope>NUCLEOTIDE SEQUENCE [LARGE SCALE GENOMIC DNA]</scope>
    <source>
        <strain evidence="2 3">WB03_NA08</strain>
    </source>
</reference>
<dbReference type="Proteomes" id="UP000470875">
    <property type="component" value="Unassembled WGS sequence"/>
</dbReference>
<keyword evidence="1" id="KW-0812">Transmembrane</keyword>
<accession>A0A6N7W7T6</accession>
<sequence>MVNRPSADFPFWLMPVVLLGATMGVIRFTTRDYSRVEIVTGLGLAVIIVIFVFWWYLTRWGRLLRALRRKFPHEQSFLTCSTVELARISKRRGWNLEMAQEGGSPVVVVCRGSAVELWTSVRKNAAHATIPLESSMTWKPKECTVYREPRPGFALVGPRGGLELALCPGKYAPSLKKRDLVSESSELIEQLAAQTTSGNTAQRCRESERREGKMAELELVTSDEWHVWSRDGVLPQMENVVLEDLVETDMCESLQDPNCALGAIWTSASAPDTWGGRMSVSIYPGEEEPLPSADELLAAVQGEPEYPGAKVLSSRVWSERIAVGDVIGQRLVVQPEDGDMALVVRATVRPENVNMLYVLDFFSDVMDSIGEFEDSIADVVRNLRQS</sequence>
<dbReference type="AlphaFoldDB" id="A0A6N7W7T6"/>
<dbReference type="RefSeq" id="WP_154546460.1">
    <property type="nucleotide sequence ID" value="NZ_VULO01000015.1"/>
</dbReference>
<evidence type="ECO:0000313" key="3">
    <source>
        <dbReference type="Proteomes" id="UP000470875"/>
    </source>
</evidence>
<feature type="transmembrane region" description="Helical" evidence="1">
    <location>
        <begin position="36"/>
        <end position="57"/>
    </location>
</feature>
<feature type="transmembrane region" description="Helical" evidence="1">
    <location>
        <begin position="12"/>
        <end position="29"/>
    </location>
</feature>
<keyword evidence="1" id="KW-0472">Membrane</keyword>
<name>A0A6N7W7T6_9ACTO</name>
<evidence type="ECO:0000313" key="2">
    <source>
        <dbReference type="EMBL" id="MSS85315.1"/>
    </source>
</evidence>
<evidence type="ECO:0000256" key="1">
    <source>
        <dbReference type="SAM" id="Phobius"/>
    </source>
</evidence>